<keyword evidence="6 10" id="KW-0653">Protein transport</keyword>
<dbReference type="PANTHER" id="PTHR13402:SF6">
    <property type="entry name" value="SECRETORY 16, ISOFORM I"/>
    <property type="match status" value="1"/>
</dbReference>
<dbReference type="GO" id="GO:0012507">
    <property type="term" value="C:ER to Golgi transport vesicle membrane"/>
    <property type="evidence" value="ECO:0007669"/>
    <property type="project" value="TreeGrafter"/>
</dbReference>
<feature type="compositionally biased region" description="Basic and acidic residues" evidence="11">
    <location>
        <begin position="1928"/>
        <end position="1958"/>
    </location>
</feature>
<feature type="compositionally biased region" description="Pro residues" evidence="11">
    <location>
        <begin position="937"/>
        <end position="950"/>
    </location>
</feature>
<evidence type="ECO:0000256" key="3">
    <source>
        <dbReference type="ARBA" id="ARBA00022448"/>
    </source>
</evidence>
<gene>
    <name evidence="14" type="ORF">BDY21DRAFT_368361</name>
</gene>
<feature type="compositionally biased region" description="Low complexity" evidence="11">
    <location>
        <begin position="622"/>
        <end position="635"/>
    </location>
</feature>
<feature type="compositionally biased region" description="Basic and acidic residues" evidence="11">
    <location>
        <begin position="331"/>
        <end position="340"/>
    </location>
</feature>
<feature type="compositionally biased region" description="Basic and acidic residues" evidence="11">
    <location>
        <begin position="110"/>
        <end position="123"/>
    </location>
</feature>
<comment type="subcellular location">
    <subcellularLocation>
        <location evidence="1">Endoplasmic reticulum membrane</location>
        <topology evidence="1">Peripheral membrane protein</topology>
        <orientation evidence="1">Cytoplasmic side</orientation>
    </subcellularLocation>
</comment>
<feature type="compositionally biased region" description="Gly residues" evidence="11">
    <location>
        <begin position="1640"/>
        <end position="1651"/>
    </location>
</feature>
<evidence type="ECO:0000313" key="15">
    <source>
        <dbReference type="Proteomes" id="UP000799766"/>
    </source>
</evidence>
<evidence type="ECO:0000256" key="1">
    <source>
        <dbReference type="ARBA" id="ARBA00004397"/>
    </source>
</evidence>
<evidence type="ECO:0000256" key="7">
    <source>
        <dbReference type="ARBA" id="ARBA00023006"/>
    </source>
</evidence>
<feature type="compositionally biased region" description="Low complexity" evidence="11">
    <location>
        <begin position="18"/>
        <end position="41"/>
    </location>
</feature>
<feature type="compositionally biased region" description="Pro residues" evidence="11">
    <location>
        <begin position="964"/>
        <end position="973"/>
    </location>
</feature>
<keyword evidence="15" id="KW-1185">Reference proteome</keyword>
<feature type="compositionally biased region" description="Polar residues" evidence="11">
    <location>
        <begin position="373"/>
        <end position="382"/>
    </location>
</feature>
<feature type="compositionally biased region" description="Acidic residues" evidence="11">
    <location>
        <begin position="444"/>
        <end position="457"/>
    </location>
</feature>
<feature type="region of interest" description="Disordered" evidence="11">
    <location>
        <begin position="2005"/>
        <end position="2176"/>
    </location>
</feature>
<dbReference type="GO" id="GO:0006914">
    <property type="term" value="P:autophagy"/>
    <property type="evidence" value="ECO:0007669"/>
    <property type="project" value="UniProtKB-KW"/>
</dbReference>
<keyword evidence="4 10" id="KW-0256">Endoplasmic reticulum</keyword>
<evidence type="ECO:0000256" key="4">
    <source>
        <dbReference type="ARBA" id="ARBA00022824"/>
    </source>
</evidence>
<feature type="compositionally biased region" description="Pro residues" evidence="11">
    <location>
        <begin position="178"/>
        <end position="198"/>
    </location>
</feature>
<feature type="compositionally biased region" description="Pro residues" evidence="11">
    <location>
        <begin position="800"/>
        <end position="813"/>
    </location>
</feature>
<dbReference type="InterPro" id="IPR024340">
    <property type="entry name" value="Sec16_CCD"/>
</dbReference>
<evidence type="ECO:0000256" key="8">
    <source>
        <dbReference type="ARBA" id="ARBA00023136"/>
    </source>
</evidence>
<feature type="compositionally biased region" description="Polar residues" evidence="11">
    <location>
        <begin position="1761"/>
        <end position="1789"/>
    </location>
</feature>
<feature type="compositionally biased region" description="Basic residues" evidence="11">
    <location>
        <begin position="2159"/>
        <end position="2168"/>
    </location>
</feature>
<feature type="compositionally biased region" description="Low complexity" evidence="11">
    <location>
        <begin position="2113"/>
        <end position="2133"/>
    </location>
</feature>
<protein>
    <recommendedName>
        <fullName evidence="10">Protein transport protein sec16</fullName>
    </recommendedName>
</protein>
<feature type="compositionally biased region" description="Basic and acidic residues" evidence="11">
    <location>
        <begin position="138"/>
        <end position="151"/>
    </location>
</feature>
<evidence type="ECO:0000259" key="13">
    <source>
        <dbReference type="Pfam" id="PF12932"/>
    </source>
</evidence>
<sequence length="2176" mass="226810">MAPSPHASSADDDAPNFSYAYAGSSGASSPAPTSNPSWNPALRPDHISPPASATFKSGAGSNSKPQRPPAVPFRWSIERPAAPPNHDPPSDDDFFDRYGSNTDLPAFLESKAREQKEKEERLKQQRQQQQQGQAPSRDSPRQEEEKPKMEEPTQGAAPGAGSGALGVPAAAPKVEPESLPPQPPPQTSPEEPSPPEPTPTVVAPETDGEPEAEARSPPPLPPPVPEQPSVTQQRQEEEHEQQQEEGKPAEATYEHQGEATFLEEAVQESAEEPLMQEVKASAKHEEPLPPIEWDDEAGMEGAFGFGGGDAAKEVEAEVPPPPEVTQAKTEQPVESRKDKPTSTPAIDWGTGDDHEDAFNFSTEVLPVNGAPVNGTSKATEQPTEAPATKEHQLKDTDLDALWKEALGDDELLEDDLGEVKEESQQQDQPQSKSEQQATQPEPAFFEDDGEGFLDEDAFAAAVQSNQPIAGDIQTTPVEVPPRSTSTTSTTNKYAPPAAQQAQQQPPARSASIAYAPAGPQFMDLLQQQQRQGVPGVRPSPMPQSPYSAYGTYPQAQQQQRPQHPSAQSFVDKSKGGYHSPYDLPEDLAPKKKPSARVLHGQHFEGPQSQHVHQTPPPPPRTASMSSMSGAAAAPKSVPPPPPARSMSGASMSPPPSSHSNHSEQKPQQERKGSADFFAELPVVSRPRHATPSGRYTPQLQQQQHQQQQHGPPPQGPLHMQRQASLPGAGLHMPERMPVYADQPAAAPIQPSPPQSSAGLPPPPPPAAPSRYSPVPPAAPGASVGHAPPPPANSRYSPAPTAAPPPATAGPPPAAATRYSPAPPMGGPPPAGATNRYSSAPMTHAPPQKTPPPHPPPSTHFAQPFAPRTSSPLAHHSTPHVPQPAEQVVRRASAGSVPDTHAGPHGYARRGTGLHEVMENNEEQQMDVLPEQQRSKPATPPPPSHGGPRPPSELSSPPHKRPSNYAPPPGPPPGGAMADPPVSFEPPRRSRTQSPSATNKYSHPSQSRLLGAPAPPPGQQRPASAHDAVPTPLTKTISMPAGPPQPTAAPLQPQQMPQQGHFPPTAALPPRRRGFSQDLGFIEPDDERAHDPLQRWKGCPIATFGPGGALVTCLPKQIPRYGGGLAAPMLKCGAGEVRIQSMKDVLPPPVLPRRVTAGFPGPLKLGAKGKKKEVLAWLTSAVEEIEREVGEAELHQELPEPALKRAKEKVLLWKVVQVMVENDGVLDGSPAVEEKVRKVVSPYAPATDGTQQRGEDAKFSTAADLASGVPSSSSTGVAIESDPVNPAAVNELRRFLEAGDREKAVWHAVDQRLWAHAMLVASTLPGRDVWKQVVQEFVRQEVKKLGSGAATSPSATKPLAALYEIFAGNWEESIDELVPASARAGFQMVSKAGPGGVPAEDALAGLDKWRETLALVLANRSEGDVAGIAALGRLLAGYARPEAAHVCFLFAVRAGAAVVSGADDPLANIVLLGADHVCNPAAVGQDPESIVLTETFEYALSLAAPSLSGTAGTSTPNAAAAPSAPLPHLQAYKLQRARFLVEHGFGPAAVGYADAVASALKSSTRASPYYTGALLATLDDLAKRLDSGAGNAGGGAITSGLAPSAWISKPSIDKVSGSMWARFNSFVVGDDEDDAAQRQAGGDGGHVGGEGPFGRLAPQGPSADSGAAAGATADLYDAYVGGGGVGTPNSMMSPTGPAYGTPPTAPLHSGGANSRYAPASGSPYMPGHQQHHGQQRPPSQPSPYLPQGQQGAYQPQPAYQPRSSMESTASGSSPYAPYTPSQLSPTSTRQPAAAAAVRGASQNAQPPASMGLYSPPSTGVAAGGSYMPSAPVEEEGMQQQHNSGTEAEVDKVDEHAAPTAANDSAGGGYEPPSYEPPSYEPYQPDPDPPSDEEGSKVANKPEMPKKKSFMDDDEDDDELAARAAALKKAQKEKEDREADDAVRRAAEADAARGAQEKKGWLSGWFKRGGSADGAGLGQQQSGPIRAKLGEENSFVYDPELKKWVNKKAGGSAGAQAGPAATPPPPRGPPGSRPQSSAGPPAAAASAPFMARSTSGASTASAPGAMGPLPPPMRATPSGGRPPTSAPRSGPPSRAGTPARFGGGPESDSEGPVGGAAAPPQPSSGTTPPGAVAGPPSRPPTSMSNASSIDDLLGAPGQRKGAGKKGKRGGRYVDVMAK</sequence>
<feature type="compositionally biased region" description="Pro residues" evidence="11">
    <location>
        <begin position="2019"/>
        <end position="2030"/>
    </location>
</feature>
<name>A0A6A6PE51_9PEZI</name>
<feature type="compositionally biased region" description="Basic and acidic residues" evidence="11">
    <location>
        <begin position="660"/>
        <end position="673"/>
    </location>
</feature>
<dbReference type="Pfam" id="PF12931">
    <property type="entry name" value="TPR_Sec16"/>
    <property type="match status" value="1"/>
</dbReference>
<dbReference type="Pfam" id="PF12932">
    <property type="entry name" value="Sec16"/>
    <property type="match status" value="1"/>
</dbReference>
<feature type="compositionally biased region" description="Polar residues" evidence="11">
    <location>
        <begin position="991"/>
        <end position="1005"/>
    </location>
</feature>
<dbReference type="GO" id="GO:0007030">
    <property type="term" value="P:Golgi organization"/>
    <property type="evidence" value="ECO:0007669"/>
    <property type="project" value="TreeGrafter"/>
</dbReference>
<keyword evidence="8 10" id="KW-0472">Membrane</keyword>
<evidence type="ECO:0000256" key="6">
    <source>
        <dbReference type="ARBA" id="ARBA00022927"/>
    </source>
</evidence>
<evidence type="ECO:0000259" key="12">
    <source>
        <dbReference type="Pfam" id="PF12931"/>
    </source>
</evidence>
<feature type="compositionally biased region" description="Pro residues" evidence="11">
    <location>
        <begin position="216"/>
        <end position="226"/>
    </location>
</feature>
<feature type="region of interest" description="Disordered" evidence="11">
    <location>
        <begin position="1691"/>
        <end position="1984"/>
    </location>
</feature>
<keyword evidence="3 10" id="KW-0813">Transport</keyword>
<feature type="compositionally biased region" description="Low complexity" evidence="11">
    <location>
        <begin position="553"/>
        <end position="568"/>
    </location>
</feature>
<comment type="similarity">
    <text evidence="2 10">Belongs to the SEC16 family.</text>
</comment>
<feature type="compositionally biased region" description="Low complexity" evidence="11">
    <location>
        <begin position="1652"/>
        <end position="1667"/>
    </location>
</feature>
<dbReference type="GO" id="GO:0005789">
    <property type="term" value="C:endoplasmic reticulum membrane"/>
    <property type="evidence" value="ECO:0007669"/>
    <property type="project" value="UniProtKB-SubCell"/>
</dbReference>
<evidence type="ECO:0000256" key="2">
    <source>
        <dbReference type="ARBA" id="ARBA00005927"/>
    </source>
</evidence>
<feature type="compositionally biased region" description="Acidic residues" evidence="11">
    <location>
        <begin position="407"/>
        <end position="416"/>
    </location>
</feature>
<evidence type="ECO:0000256" key="10">
    <source>
        <dbReference type="RuleBase" id="RU364101"/>
    </source>
</evidence>
<feature type="compositionally biased region" description="Low complexity" evidence="11">
    <location>
        <begin position="425"/>
        <end position="436"/>
    </location>
</feature>
<dbReference type="FunFam" id="1.25.40.1030:FF:000008">
    <property type="entry name" value="Protein transport protein sec16"/>
    <property type="match status" value="1"/>
</dbReference>
<feature type="compositionally biased region" description="Basic and acidic residues" evidence="11">
    <location>
        <begin position="387"/>
        <end position="406"/>
    </location>
</feature>
<organism evidence="14 15">
    <name type="scientific">Lineolata rhizophorae</name>
    <dbReference type="NCBI Taxonomy" id="578093"/>
    <lineage>
        <taxon>Eukaryota</taxon>
        <taxon>Fungi</taxon>
        <taxon>Dikarya</taxon>
        <taxon>Ascomycota</taxon>
        <taxon>Pezizomycotina</taxon>
        <taxon>Dothideomycetes</taxon>
        <taxon>Dothideomycetes incertae sedis</taxon>
        <taxon>Lineolatales</taxon>
        <taxon>Lineolataceae</taxon>
        <taxon>Lineolata</taxon>
    </lineage>
</organism>
<evidence type="ECO:0000256" key="11">
    <source>
        <dbReference type="SAM" id="MobiDB-lite"/>
    </source>
</evidence>
<dbReference type="OrthoDB" id="8918678at2759"/>
<dbReference type="Gene3D" id="1.25.40.1030">
    <property type="match status" value="1"/>
</dbReference>
<feature type="domain" description="Sec16 Sec23-binding" evidence="12">
    <location>
        <begin position="1291"/>
        <end position="1629"/>
    </location>
</feature>
<reference evidence="14" key="1">
    <citation type="journal article" date="2020" name="Stud. Mycol.">
        <title>101 Dothideomycetes genomes: a test case for predicting lifestyles and emergence of pathogens.</title>
        <authorList>
            <person name="Haridas S."/>
            <person name="Albert R."/>
            <person name="Binder M."/>
            <person name="Bloem J."/>
            <person name="Labutti K."/>
            <person name="Salamov A."/>
            <person name="Andreopoulos B."/>
            <person name="Baker S."/>
            <person name="Barry K."/>
            <person name="Bills G."/>
            <person name="Bluhm B."/>
            <person name="Cannon C."/>
            <person name="Castanera R."/>
            <person name="Culley D."/>
            <person name="Daum C."/>
            <person name="Ezra D."/>
            <person name="Gonzalez J."/>
            <person name="Henrissat B."/>
            <person name="Kuo A."/>
            <person name="Liang C."/>
            <person name="Lipzen A."/>
            <person name="Lutzoni F."/>
            <person name="Magnuson J."/>
            <person name="Mondo S."/>
            <person name="Nolan M."/>
            <person name="Ohm R."/>
            <person name="Pangilinan J."/>
            <person name="Park H.-J."/>
            <person name="Ramirez L."/>
            <person name="Alfaro M."/>
            <person name="Sun H."/>
            <person name="Tritt A."/>
            <person name="Yoshinaga Y."/>
            <person name="Zwiers L.-H."/>
            <person name="Turgeon B."/>
            <person name="Goodwin S."/>
            <person name="Spatafora J."/>
            <person name="Crous P."/>
            <person name="Grigoriev I."/>
        </authorList>
    </citation>
    <scope>NUCLEOTIDE SEQUENCE</scope>
    <source>
        <strain evidence="14">ATCC 16933</strain>
    </source>
</reference>
<feature type="compositionally biased region" description="Low complexity" evidence="11">
    <location>
        <begin position="1744"/>
        <end position="1760"/>
    </location>
</feature>
<feature type="compositionally biased region" description="Pro residues" evidence="11">
    <location>
        <begin position="1872"/>
        <end position="1886"/>
    </location>
</feature>
<dbReference type="PANTHER" id="PTHR13402">
    <property type="entry name" value="RGPR-RELATED"/>
    <property type="match status" value="1"/>
</dbReference>
<keyword evidence="5 10" id="KW-0931">ER-Golgi transport</keyword>
<evidence type="ECO:0000313" key="14">
    <source>
        <dbReference type="EMBL" id="KAF2462284.1"/>
    </source>
</evidence>
<evidence type="ECO:0000256" key="5">
    <source>
        <dbReference type="ARBA" id="ARBA00022892"/>
    </source>
</evidence>
<feature type="compositionally biased region" description="Pro residues" evidence="11">
    <location>
        <begin position="847"/>
        <end position="857"/>
    </location>
</feature>
<feature type="domain" description="Sec16 central conserved" evidence="13">
    <location>
        <begin position="1098"/>
        <end position="1223"/>
    </location>
</feature>
<dbReference type="GO" id="GO:0015031">
    <property type="term" value="P:protein transport"/>
    <property type="evidence" value="ECO:0007669"/>
    <property type="project" value="UniProtKB-KW"/>
</dbReference>
<feature type="compositionally biased region" description="Low complexity" evidence="11">
    <location>
        <begin position="2031"/>
        <end position="2065"/>
    </location>
</feature>
<evidence type="ECO:0000256" key="9">
    <source>
        <dbReference type="ARBA" id="ARBA00024687"/>
    </source>
</evidence>
<feature type="compositionally biased region" description="Pro residues" evidence="11">
    <location>
        <begin position="820"/>
        <end position="830"/>
    </location>
</feature>
<feature type="compositionally biased region" description="Low complexity" evidence="11">
    <location>
        <begin position="697"/>
        <end position="709"/>
    </location>
</feature>
<dbReference type="CDD" id="cd09233">
    <property type="entry name" value="ACE1-Sec16-like"/>
    <property type="match status" value="1"/>
</dbReference>
<proteinExistence type="inferred from homology"/>
<feature type="region of interest" description="Disordered" evidence="11">
    <location>
        <begin position="1"/>
        <end position="1069"/>
    </location>
</feature>
<feature type="region of interest" description="Disordered" evidence="11">
    <location>
        <begin position="1634"/>
        <end position="1667"/>
    </location>
</feature>
<dbReference type="GO" id="GO:0070973">
    <property type="term" value="P:protein localization to endoplasmic reticulum exit site"/>
    <property type="evidence" value="ECO:0007669"/>
    <property type="project" value="TreeGrafter"/>
</dbReference>
<accession>A0A6A6PE51</accession>
<feature type="compositionally biased region" description="Low complexity" evidence="11">
    <location>
        <begin position="1047"/>
        <end position="1063"/>
    </location>
</feature>
<dbReference type="InterPro" id="IPR024298">
    <property type="entry name" value="Sec16_Sec23-bd"/>
</dbReference>
<dbReference type="Proteomes" id="UP000799766">
    <property type="component" value="Unassembled WGS sequence"/>
</dbReference>
<feature type="compositionally biased region" description="Low complexity" evidence="11">
    <location>
        <begin position="474"/>
        <end position="507"/>
    </location>
</feature>
<dbReference type="GO" id="GO:0016192">
    <property type="term" value="P:vesicle-mediated transport"/>
    <property type="evidence" value="ECO:0007669"/>
    <property type="project" value="UniProtKB-KW"/>
</dbReference>
<feature type="compositionally biased region" description="Pro residues" evidence="11">
    <location>
        <begin position="749"/>
        <end position="778"/>
    </location>
</feature>
<dbReference type="EMBL" id="MU001670">
    <property type="protein sequence ID" value="KAF2462284.1"/>
    <property type="molecule type" value="Genomic_DNA"/>
</dbReference>
<dbReference type="GO" id="GO:0070971">
    <property type="term" value="C:endoplasmic reticulum exit site"/>
    <property type="evidence" value="ECO:0007669"/>
    <property type="project" value="TreeGrafter"/>
</dbReference>
<feature type="compositionally biased region" description="Basic and acidic residues" evidence="11">
    <location>
        <begin position="234"/>
        <end position="257"/>
    </location>
</feature>
<feature type="compositionally biased region" description="Low complexity" evidence="11">
    <location>
        <begin position="524"/>
        <end position="536"/>
    </location>
</feature>
<keyword evidence="7 10" id="KW-0072">Autophagy</keyword>
<comment type="function">
    <text evidence="9 10">Involved in the initiation of assembly of the COPII coat required for the formation of transport vesicles from the endoplasmic reticulum (ER) and the selection of cargo molecules. Also involved in autophagy.</text>
</comment>